<evidence type="ECO:0000256" key="1">
    <source>
        <dbReference type="ARBA" id="ARBA00018672"/>
    </source>
</evidence>
<dbReference type="Proteomes" id="UP001166402">
    <property type="component" value="Unassembled WGS sequence"/>
</dbReference>
<accession>A0ABS4ND24</accession>
<reference evidence="6" key="1">
    <citation type="submission" date="2021-03" db="EMBL/GenBank/DDBJ databases">
        <title>Genomic Encyclopedia of Type Strains, Phase IV (KMG-IV): sequencing the most valuable type-strain genomes for metagenomic binning, comparative biology and taxonomic classification.</title>
        <authorList>
            <person name="Goeker M."/>
        </authorList>
    </citation>
    <scope>NUCLEOTIDE SEQUENCE</scope>
    <source>
        <strain evidence="6">DSM 101588</strain>
    </source>
</reference>
<feature type="modified residue" description="4-aspartylphosphate" evidence="4">
    <location>
        <position position="54"/>
    </location>
</feature>
<dbReference type="CDD" id="cd00156">
    <property type="entry name" value="REC"/>
    <property type="match status" value="1"/>
</dbReference>
<dbReference type="InterPro" id="IPR001789">
    <property type="entry name" value="Sig_transdc_resp-reg_receiver"/>
</dbReference>
<dbReference type="InterPro" id="IPR050595">
    <property type="entry name" value="Bact_response_regulator"/>
</dbReference>
<dbReference type="SUPFAM" id="SSF52172">
    <property type="entry name" value="CheY-like"/>
    <property type="match status" value="1"/>
</dbReference>
<evidence type="ECO:0000313" key="7">
    <source>
        <dbReference type="Proteomes" id="UP001166402"/>
    </source>
</evidence>
<keyword evidence="7" id="KW-1185">Reference proteome</keyword>
<evidence type="ECO:0000256" key="3">
    <source>
        <dbReference type="ARBA" id="ARBA00024867"/>
    </source>
</evidence>
<name>A0ABS4ND24_9THEO</name>
<sequence>MKLGRILIVDDNKGVCSLLKEIFTMEGHYAKTCNEIEKVHEKLENFQPDLSIFDIHIGKCDVLEFSKSLKRLYPQMEIIFMSADDPDECFKGQKFIKKPFDIFKVMKYINKILNDRLAV</sequence>
<keyword evidence="2 4" id="KW-0597">Phosphoprotein</keyword>
<dbReference type="PANTHER" id="PTHR44591:SF3">
    <property type="entry name" value="RESPONSE REGULATORY DOMAIN-CONTAINING PROTEIN"/>
    <property type="match status" value="1"/>
</dbReference>
<dbReference type="Gene3D" id="3.40.50.2300">
    <property type="match status" value="1"/>
</dbReference>
<evidence type="ECO:0000313" key="6">
    <source>
        <dbReference type="EMBL" id="MBP2071595.1"/>
    </source>
</evidence>
<feature type="domain" description="Response regulatory" evidence="5">
    <location>
        <begin position="5"/>
        <end position="113"/>
    </location>
</feature>
<comment type="caution">
    <text evidence="6">The sequence shown here is derived from an EMBL/GenBank/DDBJ whole genome shotgun (WGS) entry which is preliminary data.</text>
</comment>
<protein>
    <recommendedName>
        <fullName evidence="1">Stage 0 sporulation protein A homolog</fullName>
    </recommendedName>
</protein>
<dbReference type="PROSITE" id="PS50110">
    <property type="entry name" value="RESPONSE_REGULATORY"/>
    <property type="match status" value="1"/>
</dbReference>
<proteinExistence type="predicted"/>
<comment type="function">
    <text evidence="3">May play the central regulatory role in sporulation. It may be an element of the effector pathway responsible for the activation of sporulation genes in response to nutritional stress. Spo0A may act in concert with spo0H (a sigma factor) to control the expression of some genes that are critical to the sporulation process.</text>
</comment>
<gene>
    <name evidence="6" type="ORF">J2Z80_001115</name>
</gene>
<dbReference type="SMART" id="SM00448">
    <property type="entry name" value="REC"/>
    <property type="match status" value="1"/>
</dbReference>
<evidence type="ECO:0000259" key="5">
    <source>
        <dbReference type="PROSITE" id="PS50110"/>
    </source>
</evidence>
<dbReference type="PANTHER" id="PTHR44591">
    <property type="entry name" value="STRESS RESPONSE REGULATOR PROTEIN 1"/>
    <property type="match status" value="1"/>
</dbReference>
<evidence type="ECO:0000256" key="4">
    <source>
        <dbReference type="PROSITE-ProRule" id="PRU00169"/>
    </source>
</evidence>
<dbReference type="RefSeq" id="WP_349292581.1">
    <property type="nucleotide sequence ID" value="NZ_JAGGLT010000010.1"/>
</dbReference>
<organism evidence="6 7">
    <name type="scientific">Thermoanaerobacterium butyriciformans</name>
    <dbReference type="NCBI Taxonomy" id="1702242"/>
    <lineage>
        <taxon>Bacteria</taxon>
        <taxon>Bacillati</taxon>
        <taxon>Bacillota</taxon>
        <taxon>Clostridia</taxon>
        <taxon>Thermoanaerobacterales</taxon>
        <taxon>Thermoanaerobacteraceae</taxon>
        <taxon>Thermoanaerobacterium</taxon>
    </lineage>
</organism>
<dbReference type="InterPro" id="IPR011006">
    <property type="entry name" value="CheY-like_superfamily"/>
</dbReference>
<dbReference type="Pfam" id="PF00072">
    <property type="entry name" value="Response_reg"/>
    <property type="match status" value="1"/>
</dbReference>
<dbReference type="EMBL" id="JAGGLT010000010">
    <property type="protein sequence ID" value="MBP2071595.1"/>
    <property type="molecule type" value="Genomic_DNA"/>
</dbReference>
<evidence type="ECO:0000256" key="2">
    <source>
        <dbReference type="ARBA" id="ARBA00022553"/>
    </source>
</evidence>